<comment type="caution">
    <text evidence="2">The sequence shown here is derived from an EMBL/GenBank/DDBJ whole genome shotgun (WGS) entry which is preliminary data.</text>
</comment>
<dbReference type="EMBL" id="SMJU01000008">
    <property type="protein sequence ID" value="TDB63997.1"/>
    <property type="molecule type" value="Genomic_DNA"/>
</dbReference>
<keyword evidence="1" id="KW-1133">Transmembrane helix</keyword>
<proteinExistence type="predicted"/>
<dbReference type="AlphaFoldDB" id="A0A4R4K8H9"/>
<keyword evidence="1" id="KW-0812">Transmembrane</keyword>
<dbReference type="Proteomes" id="UP000295706">
    <property type="component" value="Unassembled WGS sequence"/>
</dbReference>
<protein>
    <submittedName>
        <fullName evidence="2">Uncharacterized protein</fullName>
    </submittedName>
</protein>
<feature type="transmembrane region" description="Helical" evidence="1">
    <location>
        <begin position="7"/>
        <end position="25"/>
    </location>
</feature>
<evidence type="ECO:0000256" key="1">
    <source>
        <dbReference type="SAM" id="Phobius"/>
    </source>
</evidence>
<accession>A0A4R4K8H9</accession>
<feature type="transmembrane region" description="Helical" evidence="1">
    <location>
        <begin position="37"/>
        <end position="55"/>
    </location>
</feature>
<keyword evidence="1" id="KW-0472">Membrane</keyword>
<organism evidence="2 3">
    <name type="scientific">Arundinibacter roseus</name>
    <dbReference type="NCBI Taxonomy" id="2070510"/>
    <lineage>
        <taxon>Bacteria</taxon>
        <taxon>Pseudomonadati</taxon>
        <taxon>Bacteroidota</taxon>
        <taxon>Cytophagia</taxon>
        <taxon>Cytophagales</taxon>
        <taxon>Spirosomataceae</taxon>
        <taxon>Arundinibacter</taxon>
    </lineage>
</organism>
<reference evidence="2 3" key="1">
    <citation type="submission" date="2019-02" db="EMBL/GenBank/DDBJ databases">
        <title>Arundinibacter roseus gen. nov., sp. nov., a new member of the family Cytophagaceae.</title>
        <authorList>
            <person name="Szuroczki S."/>
            <person name="Khayer B."/>
            <person name="Sproer C."/>
            <person name="Toumi M."/>
            <person name="Szabo A."/>
            <person name="Felfoldi T."/>
            <person name="Schumann P."/>
            <person name="Toth E."/>
        </authorList>
    </citation>
    <scope>NUCLEOTIDE SEQUENCE [LARGE SCALE GENOMIC DNA]</scope>
    <source>
        <strain evidence="2 3">DMA-k-7a</strain>
    </source>
</reference>
<dbReference type="RefSeq" id="WP_132118566.1">
    <property type="nucleotide sequence ID" value="NZ_SMJU01000008.1"/>
</dbReference>
<evidence type="ECO:0000313" key="3">
    <source>
        <dbReference type="Proteomes" id="UP000295706"/>
    </source>
</evidence>
<keyword evidence="3" id="KW-1185">Reference proteome</keyword>
<gene>
    <name evidence="2" type="ORF">EZE20_13715</name>
</gene>
<evidence type="ECO:0000313" key="2">
    <source>
        <dbReference type="EMBL" id="TDB63997.1"/>
    </source>
</evidence>
<name>A0A4R4K8H9_9BACT</name>
<sequence length="66" mass="7740">MKKIINFIVPYLYLIPFFVVILHQTDYQPMRMLTPPFIIYIVLAGVGFTVIRLVVKQAVEDEKELN</sequence>